<comment type="caution">
    <text evidence="1">The sequence shown here is derived from an EMBL/GenBank/DDBJ whole genome shotgun (WGS) entry which is preliminary data.</text>
</comment>
<dbReference type="Proteomes" id="UP000298471">
    <property type="component" value="Unassembled WGS sequence"/>
</dbReference>
<keyword evidence="2" id="KW-1185">Reference proteome</keyword>
<evidence type="ECO:0000313" key="1">
    <source>
        <dbReference type="EMBL" id="TGE23544.1"/>
    </source>
</evidence>
<protein>
    <submittedName>
        <fullName evidence="1">Uncharacterized protein</fullName>
    </submittedName>
</protein>
<organism evidence="1 2">
    <name type="scientific">Hymenobacter metallicola</name>
    <dbReference type="NCBI Taxonomy" id="2563114"/>
    <lineage>
        <taxon>Bacteria</taxon>
        <taxon>Pseudomonadati</taxon>
        <taxon>Bacteroidota</taxon>
        <taxon>Cytophagia</taxon>
        <taxon>Cytophagales</taxon>
        <taxon>Hymenobacteraceae</taxon>
        <taxon>Hymenobacter</taxon>
    </lineage>
</organism>
<name>A0A4Z0Q1Q8_9BACT</name>
<proteinExistence type="predicted"/>
<dbReference type="EMBL" id="SRMB01000004">
    <property type="protein sequence ID" value="TGE23544.1"/>
    <property type="molecule type" value="Genomic_DNA"/>
</dbReference>
<sequence>MPSNPNQQRQDAQRNQAKIQKAIARIIRKEMRKPTVQELVEATGLSDKTVKAHLKRVKLGDGATNVFQALTPHVILKLYERATGYSHQAVKFMTVSGGQGLGSSVEQHEYTEHYPPDTAAAKLFVQLVEGFKEKSETEHKLPTGGFTFKYVVPTDPNADGQ</sequence>
<reference evidence="1 2" key="1">
    <citation type="submission" date="2019-04" db="EMBL/GenBank/DDBJ databases">
        <authorList>
            <person name="Feng G."/>
            <person name="Zhang J."/>
            <person name="Zhu H."/>
        </authorList>
    </citation>
    <scope>NUCLEOTIDE SEQUENCE [LARGE SCALE GENOMIC DNA]</scope>
    <source>
        <strain evidence="1 2">9PBR-1</strain>
    </source>
</reference>
<dbReference type="OrthoDB" id="885094at2"/>
<gene>
    <name evidence="1" type="ORF">E5K02_20375</name>
</gene>
<evidence type="ECO:0000313" key="2">
    <source>
        <dbReference type="Proteomes" id="UP000298471"/>
    </source>
</evidence>
<accession>A0A4Z0Q1Q8</accession>
<dbReference type="RefSeq" id="WP_135397352.1">
    <property type="nucleotide sequence ID" value="NZ_SRMB01000004.1"/>
</dbReference>
<dbReference type="AlphaFoldDB" id="A0A4Z0Q1Q8"/>